<evidence type="ECO:0000256" key="6">
    <source>
        <dbReference type="SAM" id="Phobius"/>
    </source>
</evidence>
<dbReference type="PROSITE" id="PS50850">
    <property type="entry name" value="MFS"/>
    <property type="match status" value="1"/>
</dbReference>
<keyword evidence="2" id="KW-0813">Transport</keyword>
<feature type="transmembrane region" description="Helical" evidence="6">
    <location>
        <begin position="346"/>
        <end position="364"/>
    </location>
</feature>
<feature type="transmembrane region" description="Helical" evidence="6">
    <location>
        <begin position="238"/>
        <end position="259"/>
    </location>
</feature>
<evidence type="ECO:0000256" key="2">
    <source>
        <dbReference type="ARBA" id="ARBA00022448"/>
    </source>
</evidence>
<keyword evidence="4 6" id="KW-1133">Transmembrane helix</keyword>
<evidence type="ECO:0000256" key="5">
    <source>
        <dbReference type="ARBA" id="ARBA00023136"/>
    </source>
</evidence>
<evidence type="ECO:0000313" key="9">
    <source>
        <dbReference type="Proteomes" id="UP001379949"/>
    </source>
</evidence>
<dbReference type="InterPro" id="IPR020846">
    <property type="entry name" value="MFS_dom"/>
</dbReference>
<dbReference type="Proteomes" id="UP001379949">
    <property type="component" value="Unassembled WGS sequence"/>
</dbReference>
<name>A0ABU9FZD0_9GAMM</name>
<dbReference type="InterPro" id="IPR011701">
    <property type="entry name" value="MFS"/>
</dbReference>
<dbReference type="RefSeq" id="WP_341562648.1">
    <property type="nucleotide sequence ID" value="NZ_JBAKAQ010000001.1"/>
</dbReference>
<organism evidence="8 9">
    <name type="scientific">Marinomonas arenicola</name>
    <dbReference type="NCBI Taxonomy" id="569601"/>
    <lineage>
        <taxon>Bacteria</taxon>
        <taxon>Pseudomonadati</taxon>
        <taxon>Pseudomonadota</taxon>
        <taxon>Gammaproteobacteria</taxon>
        <taxon>Oceanospirillales</taxon>
        <taxon>Oceanospirillaceae</taxon>
        <taxon>Marinomonas</taxon>
    </lineage>
</organism>
<proteinExistence type="predicted"/>
<dbReference type="PANTHER" id="PTHR42718:SF9">
    <property type="entry name" value="MAJOR FACILITATOR SUPERFAMILY MULTIDRUG TRANSPORTER MFSC"/>
    <property type="match status" value="1"/>
</dbReference>
<comment type="caution">
    <text evidence="8">The sequence shown here is derived from an EMBL/GenBank/DDBJ whole genome shotgun (WGS) entry which is preliminary data.</text>
</comment>
<evidence type="ECO:0000256" key="4">
    <source>
        <dbReference type="ARBA" id="ARBA00022989"/>
    </source>
</evidence>
<feature type="transmembrane region" description="Helical" evidence="6">
    <location>
        <begin position="85"/>
        <end position="105"/>
    </location>
</feature>
<feature type="domain" description="Major facilitator superfamily (MFS) profile" evidence="7">
    <location>
        <begin position="20"/>
        <end position="521"/>
    </location>
</feature>
<feature type="transmembrane region" description="Helical" evidence="6">
    <location>
        <begin position="111"/>
        <end position="135"/>
    </location>
</feature>
<feature type="transmembrane region" description="Helical" evidence="6">
    <location>
        <begin position="370"/>
        <end position="388"/>
    </location>
</feature>
<feature type="transmembrane region" description="Helical" evidence="6">
    <location>
        <begin position="24"/>
        <end position="44"/>
    </location>
</feature>
<evidence type="ECO:0000256" key="3">
    <source>
        <dbReference type="ARBA" id="ARBA00022692"/>
    </source>
</evidence>
<reference evidence="8 9" key="1">
    <citation type="submission" date="2024-02" db="EMBL/GenBank/DDBJ databases">
        <title>Bacteria isolated from the canopy kelp, Nereocystis luetkeana.</title>
        <authorList>
            <person name="Pfister C.A."/>
            <person name="Younker I.T."/>
            <person name="Light S.H."/>
        </authorList>
    </citation>
    <scope>NUCLEOTIDE SEQUENCE [LARGE SCALE GENOMIC DNA]</scope>
    <source>
        <strain evidence="8 9">TI.4.07</strain>
    </source>
</reference>
<feature type="transmembrane region" description="Helical" evidence="6">
    <location>
        <begin position="174"/>
        <end position="197"/>
    </location>
</feature>
<dbReference type="Pfam" id="PF07690">
    <property type="entry name" value="MFS_1"/>
    <property type="match status" value="1"/>
</dbReference>
<dbReference type="PANTHER" id="PTHR42718">
    <property type="entry name" value="MAJOR FACILITATOR SUPERFAMILY MULTIDRUG TRANSPORTER MFSC"/>
    <property type="match status" value="1"/>
</dbReference>
<keyword evidence="5 6" id="KW-0472">Membrane</keyword>
<dbReference type="Gene3D" id="1.20.1250.20">
    <property type="entry name" value="MFS general substrate transporter like domains"/>
    <property type="match status" value="1"/>
</dbReference>
<feature type="transmembrane region" description="Helical" evidence="6">
    <location>
        <begin position="493"/>
        <end position="516"/>
    </location>
</feature>
<dbReference type="InterPro" id="IPR036259">
    <property type="entry name" value="MFS_trans_sf"/>
</dbReference>
<keyword evidence="3 6" id="KW-0812">Transmembrane</keyword>
<evidence type="ECO:0000313" key="8">
    <source>
        <dbReference type="EMBL" id="MEL0611588.1"/>
    </source>
</evidence>
<feature type="transmembrane region" description="Helical" evidence="6">
    <location>
        <begin position="147"/>
        <end position="168"/>
    </location>
</feature>
<feature type="transmembrane region" description="Helical" evidence="6">
    <location>
        <begin position="318"/>
        <end position="334"/>
    </location>
</feature>
<evidence type="ECO:0000256" key="1">
    <source>
        <dbReference type="ARBA" id="ARBA00004141"/>
    </source>
</evidence>
<keyword evidence="9" id="KW-1185">Reference proteome</keyword>
<dbReference type="SUPFAM" id="SSF103473">
    <property type="entry name" value="MFS general substrate transporter"/>
    <property type="match status" value="1"/>
</dbReference>
<sequence length="521" mass="58018">MIKRIAQHRYVPDLSHEWLVKATIFLLMLVNFLQVGMIAFAASPLMGELGVSPQEYSLSTAAYAAVAVVTISKQRWLVERIGWRNYIHASLLIFFLGCLLCYNSTDFTSFLIGHVTMGFGGAAFMAGARILVTLLPAGMSRFQGVKIYAYGLTIGMALSPFLAARLFIDASWNGLFLILMGLCVLAAICAYFCLPGIPSKEEVRSQSHPYFLMALATGSFLTLYALDSGSYEFYSNTVLVSVILLLGLTSIYYFIRSMIRHHHRSPLLSMKRIFNSKKYRSGILVFFICYLIMGSNSYFLPQILEKGLGFGWGTVGNYYGLGLTSMMFGVWLHMKLFPKMPNGKKYFLVGFFCISSYGLMMANVSSSTDLQTYILPAIMLYGLFGIFLQGTAAAKSFSELEHDSTMFSHAQQFKNMVSQIGQSMGVALASIGLQWRTTVHYDVLNNHVASNDPIYQKTLAQVAAQYAKHADTVSAQKMAFSWIQSLLSQQSTLLAGIDYFTLLFFVGIIGFVVMLIQKRLN</sequence>
<evidence type="ECO:0000259" key="7">
    <source>
        <dbReference type="PROSITE" id="PS50850"/>
    </source>
</evidence>
<feature type="transmembrane region" description="Helical" evidence="6">
    <location>
        <begin position="279"/>
        <end position="298"/>
    </location>
</feature>
<gene>
    <name evidence="8" type="ORF">V6242_00405</name>
</gene>
<protein>
    <submittedName>
        <fullName evidence="8">MFS transporter</fullName>
    </submittedName>
</protein>
<dbReference type="EMBL" id="JBAKAR010000001">
    <property type="protein sequence ID" value="MEL0611588.1"/>
    <property type="molecule type" value="Genomic_DNA"/>
</dbReference>
<comment type="subcellular location">
    <subcellularLocation>
        <location evidence="1">Membrane</location>
        <topology evidence="1">Multi-pass membrane protein</topology>
    </subcellularLocation>
</comment>
<accession>A0ABU9FZD0</accession>